<proteinExistence type="predicted"/>
<dbReference type="EMBL" id="KF740664">
    <property type="protein sequence ID" value="AHH01949.1"/>
    <property type="molecule type" value="Genomic_DNA"/>
</dbReference>
<evidence type="ECO:0000256" key="1">
    <source>
        <dbReference type="SAM" id="MobiDB-lite"/>
    </source>
</evidence>
<evidence type="ECO:0000313" key="2">
    <source>
        <dbReference type="EMBL" id="AHH01949.1"/>
    </source>
</evidence>
<dbReference type="Proteomes" id="UP000202176">
    <property type="component" value="Segment"/>
</dbReference>
<keyword evidence="3" id="KW-1185">Reference proteome</keyword>
<dbReference type="KEGG" id="vg:18266410"/>
<protein>
    <submittedName>
        <fullName evidence="2">Uncharacterized protein</fullName>
    </submittedName>
</protein>
<feature type="region of interest" description="Disordered" evidence="1">
    <location>
        <begin position="19"/>
        <end position="45"/>
    </location>
</feature>
<dbReference type="RefSeq" id="YP_009001284.1">
    <property type="nucleotide sequence ID" value="NC_023423.1"/>
</dbReference>
<feature type="compositionally biased region" description="Polar residues" evidence="1">
    <location>
        <begin position="22"/>
        <end position="43"/>
    </location>
</feature>
<reference evidence="2 3" key="1">
    <citation type="journal article" date="2014" name="Proc. Natl. Acad. Sci. U.S.A.">
        <title>Thirty-thousand-year-old distant relative of giant icosahedral DNA viruses with a pandoravirus morphology.</title>
        <authorList>
            <person name="Legendre M."/>
            <person name="Bartoli J."/>
            <person name="Shmakova L."/>
            <person name="Jeudy S."/>
            <person name="Labadie K."/>
            <person name="Adrait A."/>
            <person name="Lescot M."/>
            <person name="Poirot O."/>
            <person name="Bertaux L."/>
            <person name="Bruley C."/>
            <person name="Coute Y."/>
            <person name="Rivkina E."/>
            <person name="Abergel C."/>
            <person name="Claverie J.M."/>
        </authorList>
    </citation>
    <scope>NUCLEOTIDE SEQUENCE [LARGE SCALE GENOMIC DNA]</scope>
    <source>
        <strain evidence="2">P1084-T</strain>
    </source>
</reference>
<organism evidence="2 3">
    <name type="scientific">Pithovirus sibericum</name>
    <dbReference type="NCBI Taxonomy" id="1450746"/>
    <lineage>
        <taxon>Viruses</taxon>
        <taxon>Pithoviruses</taxon>
        <taxon>Orthopithovirinae</taxon>
        <taxon>Alphapithovirus</taxon>
        <taxon>Alphapithovirus sibericum</taxon>
    </lineage>
</organism>
<gene>
    <name evidence="2" type="ORF">pv_383</name>
</gene>
<name>W5S5K1_9VIRU</name>
<accession>W5S5K1</accession>
<dbReference type="OrthoDB" id="33396at10239"/>
<sequence>MNNEPTDVAYNALLNAAGLGKNTPNSSPRAEQLKNSPSFSNLSPRPIQEDIEEILSRHGYETQDVKLLEGEKVRYIKAKSEGGHIVFIDLDRAGKVSVHPTDFSMKETPEILVSNSISRGSLGCVEPEVKGVAIECESGVCTLVRDKEFGLTEKNFSAGTLIPQYSSLPYARPIIRLSDLTTEPDRVDEFVELSSQRIIRSEIFHCDSVISSFPSSLKELQASYNRLVEVYPVKKKELIKSITELESFLPSYRKNPPVTEEGKRKFELLQLNLRIRREKLFELVSICRTLGQINQVLKEGSQDVNVATSDLVRNFEDLDYVYDTN</sequence>
<dbReference type="GeneID" id="18266410"/>
<evidence type="ECO:0000313" key="3">
    <source>
        <dbReference type="Proteomes" id="UP000202176"/>
    </source>
</evidence>